<dbReference type="InterPro" id="IPR002550">
    <property type="entry name" value="CNNM"/>
</dbReference>
<evidence type="ECO:0000259" key="12">
    <source>
        <dbReference type="PROSITE" id="PS51371"/>
    </source>
</evidence>
<dbReference type="SUPFAM" id="SSF56176">
    <property type="entry name" value="FAD-binding/transporter-associated domain-like"/>
    <property type="match status" value="1"/>
</dbReference>
<keyword evidence="7 9" id="KW-0472">Membrane</keyword>
<dbReference type="GO" id="GO:0005886">
    <property type="term" value="C:plasma membrane"/>
    <property type="evidence" value="ECO:0007669"/>
    <property type="project" value="TreeGrafter"/>
</dbReference>
<evidence type="ECO:0000313" key="14">
    <source>
        <dbReference type="EMBL" id="MBB4074836.1"/>
    </source>
</evidence>
<dbReference type="InterPro" id="IPR005170">
    <property type="entry name" value="Transptr-assoc_dom"/>
</dbReference>
<accession>A0A840E0V5</accession>
<keyword evidence="6 8" id="KW-0129">CBS domain</keyword>
<feature type="signal peptide" evidence="11">
    <location>
        <begin position="1"/>
        <end position="26"/>
    </location>
</feature>
<dbReference type="RefSeq" id="WP_183185403.1">
    <property type="nucleotide sequence ID" value="NZ_BMNP01000019.1"/>
</dbReference>
<dbReference type="Pfam" id="PF00571">
    <property type="entry name" value="CBS"/>
    <property type="match status" value="2"/>
</dbReference>
<dbReference type="PROSITE" id="PS51371">
    <property type="entry name" value="CBS"/>
    <property type="match status" value="2"/>
</dbReference>
<name>A0A840E0V5_9BACL</name>
<comment type="caution">
    <text evidence="14">The sequence shown here is derived from an EMBL/GenBank/DDBJ whole genome shotgun (WGS) entry which is preliminary data.</text>
</comment>
<feature type="domain" description="CBS" evidence="12">
    <location>
        <begin position="270"/>
        <end position="327"/>
    </location>
</feature>
<dbReference type="CDD" id="cd04590">
    <property type="entry name" value="CBS_pair_CorC_HlyC_assoc"/>
    <property type="match status" value="1"/>
</dbReference>
<evidence type="ECO:0000259" key="13">
    <source>
        <dbReference type="PROSITE" id="PS51846"/>
    </source>
</evidence>
<dbReference type="Pfam" id="PF03471">
    <property type="entry name" value="CorC_HlyC"/>
    <property type="match status" value="1"/>
</dbReference>
<dbReference type="InterPro" id="IPR044751">
    <property type="entry name" value="Ion_transp-like_CBS"/>
</dbReference>
<reference evidence="14 15" key="1">
    <citation type="submission" date="2020-08" db="EMBL/GenBank/DDBJ databases">
        <title>Genomic Encyclopedia of Type Strains, Phase IV (KMG-IV): sequencing the most valuable type-strain genomes for metagenomic binning, comparative biology and taxonomic classification.</title>
        <authorList>
            <person name="Goeker M."/>
        </authorList>
    </citation>
    <scope>NUCLEOTIDE SEQUENCE [LARGE SCALE GENOMIC DNA]</scope>
    <source>
        <strain evidence="14 15">DSM 17075</strain>
    </source>
</reference>
<evidence type="ECO:0000256" key="1">
    <source>
        <dbReference type="ARBA" id="ARBA00004141"/>
    </source>
</evidence>
<dbReference type="Pfam" id="PF01595">
    <property type="entry name" value="CNNM"/>
    <property type="match status" value="1"/>
</dbReference>
<dbReference type="SMART" id="SM01091">
    <property type="entry name" value="CorC_HlyC"/>
    <property type="match status" value="1"/>
</dbReference>
<feature type="chain" id="PRO_5032841240" evidence="11">
    <location>
        <begin position="27"/>
        <end position="420"/>
    </location>
</feature>
<dbReference type="SMART" id="SM00116">
    <property type="entry name" value="CBS"/>
    <property type="match status" value="2"/>
</dbReference>
<dbReference type="FunFam" id="3.10.580.10:FF:000002">
    <property type="entry name" value="Magnesium/cobalt efflux protein CorC"/>
    <property type="match status" value="1"/>
</dbReference>
<evidence type="ECO:0000256" key="8">
    <source>
        <dbReference type="PROSITE-ProRule" id="PRU00703"/>
    </source>
</evidence>
<keyword evidence="11" id="KW-0732">Signal</keyword>
<dbReference type="InterPro" id="IPR000644">
    <property type="entry name" value="CBS_dom"/>
</dbReference>
<dbReference type="InterPro" id="IPR016169">
    <property type="entry name" value="FAD-bd_PCMH_sub2"/>
</dbReference>
<dbReference type="PANTHER" id="PTHR22777:SF17">
    <property type="entry name" value="UPF0053 PROTEIN SLL0260"/>
    <property type="match status" value="1"/>
</dbReference>
<dbReference type="PANTHER" id="PTHR22777">
    <property type="entry name" value="HEMOLYSIN-RELATED"/>
    <property type="match status" value="1"/>
</dbReference>
<dbReference type="PROSITE" id="PS51846">
    <property type="entry name" value="CNNM"/>
    <property type="match status" value="1"/>
</dbReference>
<comment type="similarity">
    <text evidence="2">Belongs to the UPF0053 family.</text>
</comment>
<dbReference type="Gene3D" id="3.30.465.10">
    <property type="match status" value="1"/>
</dbReference>
<keyword evidence="5 9" id="KW-1133">Transmembrane helix</keyword>
<feature type="domain" description="CNNM transmembrane" evidence="13">
    <location>
        <begin position="1"/>
        <end position="187"/>
    </location>
</feature>
<evidence type="ECO:0000256" key="7">
    <source>
        <dbReference type="ARBA" id="ARBA00023136"/>
    </source>
</evidence>
<evidence type="ECO:0000256" key="2">
    <source>
        <dbReference type="ARBA" id="ARBA00006337"/>
    </source>
</evidence>
<evidence type="ECO:0000256" key="11">
    <source>
        <dbReference type="SAM" id="SignalP"/>
    </source>
</evidence>
<sequence>MGELPLIFSLLLFFIALSAFFSSAEAAFSAVNKMRLKHDAGEQVDDSRRTFYIADHLEEVMLTAVVANHFAKMVAVVLSVKIAGTLFGEAVSLWIGALVITVLLLIFSEIVPKTIAEEHAESVALKYAGIMYVLMKAMFPLTWLFARLKGKLVRRLTDGMISPSMTEEEIKEMIDLSEEEGVIDNKEKELVHRSLDFNDILVGEIFTPRIDMIAVEVNDSVEKIRDVFLQERYSRVPVYEDDIDHVIGILSESDFLSQLVQQKEVNIRALLRKPLFVVESMKIADLLPALQKSKVHMAIVVDEFGGTAGLITLEDIIEQIVGEIWDEHDDAIKVIQQIDDYSYEMNAELPLDEFCEFMKIDEPESSSHTLGGWVFEMLERIPTGGETVQYGPLTLTVRQVENRRIRKVLVSLNEPIAEEV</sequence>
<evidence type="ECO:0000256" key="10">
    <source>
        <dbReference type="SAM" id="Phobius"/>
    </source>
</evidence>
<evidence type="ECO:0000256" key="4">
    <source>
        <dbReference type="ARBA" id="ARBA00022737"/>
    </source>
</evidence>
<dbReference type="Proteomes" id="UP000559598">
    <property type="component" value="Unassembled WGS sequence"/>
</dbReference>
<dbReference type="InterPro" id="IPR046342">
    <property type="entry name" value="CBS_dom_sf"/>
</dbReference>
<organism evidence="14 15">
    <name type="scientific">Anoxybacteroides voinovskiense</name>
    <dbReference type="NCBI Taxonomy" id="230470"/>
    <lineage>
        <taxon>Bacteria</taxon>
        <taxon>Bacillati</taxon>
        <taxon>Bacillota</taxon>
        <taxon>Bacilli</taxon>
        <taxon>Bacillales</taxon>
        <taxon>Anoxybacillaceae</taxon>
        <taxon>Anoxybacteroides</taxon>
    </lineage>
</organism>
<keyword evidence="15" id="KW-1185">Reference proteome</keyword>
<dbReference type="InterPro" id="IPR036318">
    <property type="entry name" value="FAD-bd_PCMH-like_sf"/>
</dbReference>
<gene>
    <name evidence="14" type="ORF">GGR02_002629</name>
</gene>
<evidence type="ECO:0000256" key="9">
    <source>
        <dbReference type="PROSITE-ProRule" id="PRU01193"/>
    </source>
</evidence>
<evidence type="ECO:0000256" key="6">
    <source>
        <dbReference type="ARBA" id="ARBA00023122"/>
    </source>
</evidence>
<dbReference type="Gene3D" id="3.10.580.10">
    <property type="entry name" value="CBS-domain"/>
    <property type="match status" value="1"/>
</dbReference>
<evidence type="ECO:0000256" key="3">
    <source>
        <dbReference type="ARBA" id="ARBA00022692"/>
    </source>
</evidence>
<feature type="transmembrane region" description="Helical" evidence="10">
    <location>
        <begin position="127"/>
        <end position="146"/>
    </location>
</feature>
<dbReference type="GO" id="GO:0050660">
    <property type="term" value="F:flavin adenine dinucleotide binding"/>
    <property type="evidence" value="ECO:0007669"/>
    <property type="project" value="InterPro"/>
</dbReference>
<comment type="subcellular location">
    <subcellularLocation>
        <location evidence="1">Membrane</location>
        <topology evidence="1">Multi-pass membrane protein</topology>
    </subcellularLocation>
</comment>
<evidence type="ECO:0000313" key="15">
    <source>
        <dbReference type="Proteomes" id="UP000559598"/>
    </source>
</evidence>
<feature type="transmembrane region" description="Helical" evidence="10">
    <location>
        <begin position="87"/>
        <end position="107"/>
    </location>
</feature>
<evidence type="ECO:0000256" key="5">
    <source>
        <dbReference type="ARBA" id="ARBA00022989"/>
    </source>
</evidence>
<protein>
    <submittedName>
        <fullName evidence="14">CBS domain containing-hemolysin-like protein</fullName>
    </submittedName>
</protein>
<keyword evidence="3 9" id="KW-0812">Transmembrane</keyword>
<dbReference type="SUPFAM" id="SSF54631">
    <property type="entry name" value="CBS-domain pair"/>
    <property type="match status" value="1"/>
</dbReference>
<dbReference type="AlphaFoldDB" id="A0A840E0V5"/>
<proteinExistence type="inferred from homology"/>
<feature type="domain" description="CBS" evidence="12">
    <location>
        <begin position="206"/>
        <end position="265"/>
    </location>
</feature>
<keyword evidence="4" id="KW-0677">Repeat</keyword>
<dbReference type="EMBL" id="JACIDE010000020">
    <property type="protein sequence ID" value="MBB4074836.1"/>
    <property type="molecule type" value="Genomic_DNA"/>
</dbReference>